<gene>
    <name evidence="6" type="ORF">H480_25660</name>
</gene>
<accession>R1HQ12</accession>
<evidence type="ECO:0000256" key="2">
    <source>
        <dbReference type="ARBA" id="ARBA00023125"/>
    </source>
</evidence>
<evidence type="ECO:0000259" key="4">
    <source>
        <dbReference type="PROSITE" id="PS50042"/>
    </source>
</evidence>
<evidence type="ECO:0000256" key="3">
    <source>
        <dbReference type="ARBA" id="ARBA00023163"/>
    </source>
</evidence>
<organism evidence="6 7">
    <name type="scientific">Amycolatopsis vancoresmycina DSM 44592</name>
    <dbReference type="NCBI Taxonomy" id="1292037"/>
    <lineage>
        <taxon>Bacteria</taxon>
        <taxon>Bacillati</taxon>
        <taxon>Actinomycetota</taxon>
        <taxon>Actinomycetes</taxon>
        <taxon>Pseudonocardiales</taxon>
        <taxon>Pseudonocardiaceae</taxon>
        <taxon>Amycolatopsis</taxon>
    </lineage>
</organism>
<dbReference type="PATRIC" id="fig|1292037.4.peg.4854"/>
<evidence type="ECO:0000256" key="1">
    <source>
        <dbReference type="ARBA" id="ARBA00023015"/>
    </source>
</evidence>
<dbReference type="GO" id="GO:0005829">
    <property type="term" value="C:cytosol"/>
    <property type="evidence" value="ECO:0007669"/>
    <property type="project" value="TreeGrafter"/>
</dbReference>
<dbReference type="Proteomes" id="UP000014139">
    <property type="component" value="Unassembled WGS sequence"/>
</dbReference>
<dbReference type="SMART" id="SM00419">
    <property type="entry name" value="HTH_CRP"/>
    <property type="match status" value="1"/>
</dbReference>
<sequence length="229" mass="25361">MLGLLGASTGDALLDLGTPVTYRARQTVLRQGEPSHHVVIPLTGTLKVVVDTEFGRPVLLALRGPGDILGELSVFEDRRRSANVQTCTPVRANLVGKAQFTEFLDRHPDLWRAVASSLSTRLHWANSRRAEILSCPAPMRVGRVLAEIVRRHGRPSCEGWILDLSLTQAEIASLTGVALSTFEKTTQRLHRLGVLRSEYRRIVVADLGALLRFGKLDETDPQVLKRFRS</sequence>
<dbReference type="GO" id="GO:0003700">
    <property type="term" value="F:DNA-binding transcription factor activity"/>
    <property type="evidence" value="ECO:0007669"/>
    <property type="project" value="TreeGrafter"/>
</dbReference>
<dbReference type="InterPro" id="IPR018490">
    <property type="entry name" value="cNMP-bd_dom_sf"/>
</dbReference>
<dbReference type="InterPro" id="IPR000595">
    <property type="entry name" value="cNMP-bd_dom"/>
</dbReference>
<feature type="domain" description="Cyclic nucleotide-binding" evidence="4">
    <location>
        <begin position="1"/>
        <end position="121"/>
    </location>
</feature>
<comment type="caution">
    <text evidence="6">The sequence shown here is derived from an EMBL/GenBank/DDBJ whole genome shotgun (WGS) entry which is preliminary data.</text>
</comment>
<dbReference type="InterPro" id="IPR018488">
    <property type="entry name" value="cNMP-bd_CS"/>
</dbReference>
<dbReference type="PROSITE" id="PS50042">
    <property type="entry name" value="CNMP_BINDING_3"/>
    <property type="match status" value="1"/>
</dbReference>
<keyword evidence="3" id="KW-0804">Transcription</keyword>
<reference evidence="6 7" key="1">
    <citation type="submission" date="2013-02" db="EMBL/GenBank/DDBJ databases">
        <title>Draft genome sequence of Amycolatopsis vancoresmycina strain DSM 44592T.</title>
        <authorList>
            <person name="Kumar S."/>
            <person name="Kaur N."/>
            <person name="Kaur C."/>
            <person name="Raghava G.P.S."/>
            <person name="Mayilraj S."/>
        </authorList>
    </citation>
    <scope>NUCLEOTIDE SEQUENCE [LARGE SCALE GENOMIC DNA]</scope>
    <source>
        <strain evidence="6 7">DSM 44592</strain>
    </source>
</reference>
<dbReference type="Pfam" id="PF13545">
    <property type="entry name" value="HTH_Crp_2"/>
    <property type="match status" value="1"/>
</dbReference>
<feature type="domain" description="HTH crp-type" evidence="5">
    <location>
        <begin position="135"/>
        <end position="208"/>
    </location>
</feature>
<dbReference type="Pfam" id="PF00027">
    <property type="entry name" value="cNMP_binding"/>
    <property type="match status" value="1"/>
</dbReference>
<proteinExistence type="predicted"/>
<dbReference type="SUPFAM" id="SSF51206">
    <property type="entry name" value="cAMP-binding domain-like"/>
    <property type="match status" value="1"/>
</dbReference>
<dbReference type="PANTHER" id="PTHR24567">
    <property type="entry name" value="CRP FAMILY TRANSCRIPTIONAL REGULATORY PROTEIN"/>
    <property type="match status" value="1"/>
</dbReference>
<dbReference type="SUPFAM" id="SSF46785">
    <property type="entry name" value="Winged helix' DNA-binding domain"/>
    <property type="match status" value="1"/>
</dbReference>
<dbReference type="InterPro" id="IPR036390">
    <property type="entry name" value="WH_DNA-bd_sf"/>
</dbReference>
<dbReference type="Gene3D" id="2.60.120.10">
    <property type="entry name" value="Jelly Rolls"/>
    <property type="match status" value="1"/>
</dbReference>
<dbReference type="InterPro" id="IPR012318">
    <property type="entry name" value="HTH_CRP"/>
</dbReference>
<protein>
    <submittedName>
        <fullName evidence="6">Transcriptional regulator, Crp/Fnr family protein</fullName>
    </submittedName>
</protein>
<evidence type="ECO:0000313" key="7">
    <source>
        <dbReference type="Proteomes" id="UP000014139"/>
    </source>
</evidence>
<dbReference type="GO" id="GO:0003677">
    <property type="term" value="F:DNA binding"/>
    <property type="evidence" value="ECO:0007669"/>
    <property type="project" value="UniProtKB-KW"/>
</dbReference>
<dbReference type="CDD" id="cd00038">
    <property type="entry name" value="CAP_ED"/>
    <property type="match status" value="1"/>
</dbReference>
<name>R1HQ12_9PSEU</name>
<dbReference type="EMBL" id="AOUO01000383">
    <property type="protein sequence ID" value="EOD65625.1"/>
    <property type="molecule type" value="Genomic_DNA"/>
</dbReference>
<keyword evidence="1" id="KW-0805">Transcription regulation</keyword>
<evidence type="ECO:0000313" key="6">
    <source>
        <dbReference type="EMBL" id="EOD65625.1"/>
    </source>
</evidence>
<dbReference type="eggNOG" id="COG0664">
    <property type="taxonomic scope" value="Bacteria"/>
</dbReference>
<dbReference type="PROSITE" id="PS00889">
    <property type="entry name" value="CNMP_BINDING_2"/>
    <property type="match status" value="1"/>
</dbReference>
<dbReference type="PROSITE" id="PS51063">
    <property type="entry name" value="HTH_CRP_2"/>
    <property type="match status" value="1"/>
</dbReference>
<dbReference type="InterPro" id="IPR014710">
    <property type="entry name" value="RmlC-like_jellyroll"/>
</dbReference>
<evidence type="ECO:0000259" key="5">
    <source>
        <dbReference type="PROSITE" id="PS51063"/>
    </source>
</evidence>
<dbReference type="InterPro" id="IPR050397">
    <property type="entry name" value="Env_Response_Regulators"/>
</dbReference>
<keyword evidence="2" id="KW-0238">DNA-binding</keyword>
<dbReference type="AlphaFoldDB" id="R1HQ12"/>
<dbReference type="PANTHER" id="PTHR24567:SF74">
    <property type="entry name" value="HTH-TYPE TRANSCRIPTIONAL REGULATOR ARCR"/>
    <property type="match status" value="1"/>
</dbReference>
<keyword evidence="7" id="KW-1185">Reference proteome</keyword>
<dbReference type="SMART" id="SM00100">
    <property type="entry name" value="cNMP"/>
    <property type="match status" value="1"/>
</dbReference>